<dbReference type="AlphaFoldDB" id="A0A1J8QMJ0"/>
<evidence type="ECO:0000313" key="2">
    <source>
        <dbReference type="Proteomes" id="UP000183567"/>
    </source>
</evidence>
<keyword evidence="2" id="KW-1185">Reference proteome</keyword>
<reference evidence="1 2" key="1">
    <citation type="submission" date="2016-03" db="EMBL/GenBank/DDBJ databases">
        <title>Comparative genomics of the ectomycorrhizal sister species Rhizopogon vinicolor and Rhizopogon vesiculosus (Basidiomycota: Boletales) reveals a divergence of the mating type B locus.</title>
        <authorList>
            <person name="Mujic A.B."/>
            <person name="Kuo A."/>
            <person name="Tritt A."/>
            <person name="Lipzen A."/>
            <person name="Chen C."/>
            <person name="Johnson J."/>
            <person name="Sharma A."/>
            <person name="Barry K."/>
            <person name="Grigoriev I.V."/>
            <person name="Spatafora J.W."/>
        </authorList>
    </citation>
    <scope>NUCLEOTIDE SEQUENCE [LARGE SCALE GENOMIC DNA]</scope>
    <source>
        <strain evidence="1 2">AM-OR11-056</strain>
    </source>
</reference>
<dbReference type="Proteomes" id="UP000183567">
    <property type="component" value="Unassembled WGS sequence"/>
</dbReference>
<comment type="caution">
    <text evidence="1">The sequence shown here is derived from an EMBL/GenBank/DDBJ whole genome shotgun (WGS) entry which is preliminary data.</text>
</comment>
<gene>
    <name evidence="1" type="ORF">AZE42_13251</name>
</gene>
<evidence type="ECO:0000313" key="1">
    <source>
        <dbReference type="EMBL" id="OJA10626.1"/>
    </source>
</evidence>
<dbReference type="EMBL" id="LVVM01005418">
    <property type="protein sequence ID" value="OJA10626.1"/>
    <property type="molecule type" value="Genomic_DNA"/>
</dbReference>
<name>A0A1J8QMJ0_9AGAM</name>
<proteinExistence type="predicted"/>
<sequence length="20" mass="2403">MARLRSWMNLRFGSDCKFAL</sequence>
<organism evidence="1 2">
    <name type="scientific">Rhizopogon vesiculosus</name>
    <dbReference type="NCBI Taxonomy" id="180088"/>
    <lineage>
        <taxon>Eukaryota</taxon>
        <taxon>Fungi</taxon>
        <taxon>Dikarya</taxon>
        <taxon>Basidiomycota</taxon>
        <taxon>Agaricomycotina</taxon>
        <taxon>Agaricomycetes</taxon>
        <taxon>Agaricomycetidae</taxon>
        <taxon>Boletales</taxon>
        <taxon>Suillineae</taxon>
        <taxon>Rhizopogonaceae</taxon>
        <taxon>Rhizopogon</taxon>
    </lineage>
</organism>
<protein>
    <submittedName>
        <fullName evidence="1">Uncharacterized protein</fullName>
    </submittedName>
</protein>
<accession>A0A1J8QMJ0</accession>